<dbReference type="EMBL" id="MN738993">
    <property type="protein sequence ID" value="QHT34230.1"/>
    <property type="molecule type" value="Genomic_DNA"/>
</dbReference>
<reference evidence="1" key="1">
    <citation type="journal article" date="2020" name="Nature">
        <title>Giant virus diversity and host interactions through global metagenomics.</title>
        <authorList>
            <person name="Schulz F."/>
            <person name="Roux S."/>
            <person name="Paez-Espino D."/>
            <person name="Jungbluth S."/>
            <person name="Walsh D.A."/>
            <person name="Denef V.J."/>
            <person name="McMahon K.D."/>
            <person name="Konstantinidis K.T."/>
            <person name="Eloe-Fadrosh E.A."/>
            <person name="Kyrpides N.C."/>
            <person name="Woyke T."/>
        </authorList>
    </citation>
    <scope>NUCLEOTIDE SEQUENCE</scope>
    <source>
        <strain evidence="1">GVMAG-M-3300009161-52</strain>
    </source>
</reference>
<proteinExistence type="predicted"/>
<evidence type="ECO:0000313" key="1">
    <source>
        <dbReference type="EMBL" id="QHT34230.1"/>
    </source>
</evidence>
<protein>
    <submittedName>
        <fullName evidence="1">Uncharacterized protein</fullName>
    </submittedName>
</protein>
<accession>A0A6C0F1I7</accession>
<sequence>MYIAYCLIFTLIIILVLIQLSYNQDSRNGKKESIFSAFGSGYGANGSFSMSKEGFTNADGTYSGLTNNSDAPWTIDRPTKLIITDILRKIINELNTKTGMSYYFTAYDQLTQEVVSREKTKFTADVFLHEMRNLETKRMIIIFLVNFATKQVEVEYMNFSNAFKLPEKQFMDLAGPELILQDNNLLRNEYHIMGLNKSKIDFSILTDDEGRPKQVPTPTEFQKDFLPLGIDAAAQNPQALFPSRRQSKCWDTHGANIIEKQTSLKVGVNSSPMFKTPYPYFNPTVNLQRTWDTEYKGMFDLVDSAGNGAGRGVASSP</sequence>
<name>A0A6C0F1I7_9ZZZZ</name>
<dbReference type="AlphaFoldDB" id="A0A6C0F1I7"/>
<organism evidence="1">
    <name type="scientific">viral metagenome</name>
    <dbReference type="NCBI Taxonomy" id="1070528"/>
    <lineage>
        <taxon>unclassified sequences</taxon>
        <taxon>metagenomes</taxon>
        <taxon>organismal metagenomes</taxon>
    </lineage>
</organism>